<dbReference type="PRINTS" id="PR01228">
    <property type="entry name" value="EGGSHELL"/>
</dbReference>
<feature type="region of interest" description="Disordered" evidence="1">
    <location>
        <begin position="333"/>
        <end position="358"/>
    </location>
</feature>
<feature type="region of interest" description="Disordered" evidence="1">
    <location>
        <begin position="494"/>
        <end position="582"/>
    </location>
</feature>
<feature type="region of interest" description="Disordered" evidence="1">
    <location>
        <begin position="79"/>
        <end position="114"/>
    </location>
</feature>
<keyword evidence="3" id="KW-1185">Reference proteome</keyword>
<feature type="region of interest" description="Disordered" evidence="1">
    <location>
        <begin position="421"/>
        <end position="440"/>
    </location>
</feature>
<feature type="compositionally biased region" description="Low complexity" evidence="1">
    <location>
        <begin position="1"/>
        <end position="22"/>
    </location>
</feature>
<organism evidence="2 3">
    <name type="scientific">Mycolicibacterium cyprinidarum</name>
    <dbReference type="NCBI Taxonomy" id="2860311"/>
    <lineage>
        <taxon>Bacteria</taxon>
        <taxon>Bacillati</taxon>
        <taxon>Actinomycetota</taxon>
        <taxon>Actinomycetes</taxon>
        <taxon>Mycobacteriales</taxon>
        <taxon>Mycobacteriaceae</taxon>
        <taxon>Mycolicibacterium</taxon>
    </lineage>
</organism>
<dbReference type="Proteomes" id="UP001060504">
    <property type="component" value="Unassembled WGS sequence"/>
</dbReference>
<feature type="compositionally biased region" description="Gly residues" evidence="1">
    <location>
        <begin position="333"/>
        <end position="356"/>
    </location>
</feature>
<reference evidence="2 3" key="1">
    <citation type="submission" date="2021-08" db="EMBL/GenBank/DDBJ databases">
        <title>Draft genome sequence of Mycolicibacterium sp. NGTWS1702 strain.</title>
        <authorList>
            <person name="Matsumoto M."/>
            <person name="Tang B.C.C."/>
            <person name="Machida Y."/>
            <person name="Matoyama H."/>
            <person name="Kishihara T."/>
            <person name="Sato S."/>
            <person name="Kondo I."/>
            <person name="Sano M."/>
            <person name="Kato G."/>
        </authorList>
    </citation>
    <scope>NUCLEOTIDE SEQUENCE [LARGE SCALE GENOMIC DNA]</scope>
    <source>
        <strain evidence="2 3">NGTWSNA01</strain>
    </source>
</reference>
<evidence type="ECO:0000313" key="2">
    <source>
        <dbReference type="EMBL" id="GJF16165.1"/>
    </source>
</evidence>
<evidence type="ECO:0000313" key="3">
    <source>
        <dbReference type="Proteomes" id="UP001060504"/>
    </source>
</evidence>
<comment type="caution">
    <text evidence="2">The sequence shown here is derived from an EMBL/GenBank/DDBJ whole genome shotgun (WGS) entry which is preliminary data.</text>
</comment>
<feature type="compositionally biased region" description="Gly residues" evidence="1">
    <location>
        <begin position="375"/>
        <end position="391"/>
    </location>
</feature>
<feature type="region of interest" description="Disordered" evidence="1">
    <location>
        <begin position="1"/>
        <end position="46"/>
    </location>
</feature>
<feature type="compositionally biased region" description="Gly residues" evidence="1">
    <location>
        <begin position="37"/>
        <end position="46"/>
    </location>
</feature>
<name>A0ABQ4VAZ0_9MYCO</name>
<feature type="region of interest" description="Disordered" evidence="1">
    <location>
        <begin position="375"/>
        <end position="399"/>
    </location>
</feature>
<proteinExistence type="predicted"/>
<sequence length="582" mass="51856">MAGPAGVNPTAAGTATAGSTGTFDNPNGTSGQSGANLNGGQGGNGASGSSFTEFVNGDFAIGLEGWTAVNVRVVLGPTPTATPPGTNTIAGWPTPTDPTPAPDGGTESPAVSGSYSTVVQNGRAVMNSSLSVANNIENFTGSIDDGTPGNPGNILTVSDVPSGPIVVGQYVSGSGVSQRQITGQISGTPGGAGTYSLGGAPQSVASTSMRANSGGVAHGPALVSDQPVTIGAGAQVSFNWEASGGSDAFDVFAYLLNVDTGETVTLLDATGANASTIQPPTTVVIPVATTANYKFVFVSGTWDATRGQAAGARLSITDIQILNNPVVAGPAVGGNGGDGGNGGADVGDGGGGGDGGSATSDFAGANIAGNGGAGGNAQAAGGSGGDGGDGGELISADGGAAGNGGTGGNGADGSASLAAGAGGRGGDGGDGGSVSGVGGAGGQGGNGGNGGIGAQGGGGGAGGAAGVAIDQGTDGTAGNGGNAGDGAIGGAGGQGGAGGNGGTGISGDGQGGQGGQGGNGGTGGTGGDGGNAGDGTAGEAGGAGNAGTAGNAGGVASGTAGGTGGSAGEGGTGGVGGAGAQI</sequence>
<protein>
    <recommendedName>
        <fullName evidence="4">PE-PGRS family protein</fullName>
    </recommendedName>
</protein>
<evidence type="ECO:0008006" key="4">
    <source>
        <dbReference type="Google" id="ProtNLM"/>
    </source>
</evidence>
<dbReference type="EMBL" id="BPRH01002165">
    <property type="protein sequence ID" value="GJF16165.1"/>
    <property type="molecule type" value="Genomic_DNA"/>
</dbReference>
<gene>
    <name evidence="2" type="ORF">NGTWS1702_20640</name>
</gene>
<accession>A0ABQ4VAZ0</accession>
<evidence type="ECO:0000256" key="1">
    <source>
        <dbReference type="SAM" id="MobiDB-lite"/>
    </source>
</evidence>